<dbReference type="AlphaFoldDB" id="A0A0A9GA55"/>
<name>A0A0A9GA55_ARUDO</name>
<organism evidence="1">
    <name type="scientific">Arundo donax</name>
    <name type="common">Giant reed</name>
    <name type="synonym">Donax arundinaceus</name>
    <dbReference type="NCBI Taxonomy" id="35708"/>
    <lineage>
        <taxon>Eukaryota</taxon>
        <taxon>Viridiplantae</taxon>
        <taxon>Streptophyta</taxon>
        <taxon>Embryophyta</taxon>
        <taxon>Tracheophyta</taxon>
        <taxon>Spermatophyta</taxon>
        <taxon>Magnoliopsida</taxon>
        <taxon>Liliopsida</taxon>
        <taxon>Poales</taxon>
        <taxon>Poaceae</taxon>
        <taxon>PACMAD clade</taxon>
        <taxon>Arundinoideae</taxon>
        <taxon>Arundineae</taxon>
        <taxon>Arundo</taxon>
    </lineage>
</organism>
<dbReference type="EMBL" id="GBRH01180348">
    <property type="protein sequence ID" value="JAE17548.1"/>
    <property type="molecule type" value="Transcribed_RNA"/>
</dbReference>
<reference evidence="1" key="2">
    <citation type="journal article" date="2015" name="Data Brief">
        <title>Shoot transcriptome of the giant reed, Arundo donax.</title>
        <authorList>
            <person name="Barrero R.A."/>
            <person name="Guerrero F.D."/>
            <person name="Moolhuijzen P."/>
            <person name="Goolsby J.A."/>
            <person name="Tidwell J."/>
            <person name="Bellgard S.E."/>
            <person name="Bellgard M.I."/>
        </authorList>
    </citation>
    <scope>NUCLEOTIDE SEQUENCE</scope>
    <source>
        <tissue evidence="1">Shoot tissue taken approximately 20 cm above the soil surface</tissue>
    </source>
</reference>
<sequence>MELQIPRIQCSLQQADLSLTRETRK</sequence>
<accession>A0A0A9GA55</accession>
<proteinExistence type="predicted"/>
<reference evidence="1" key="1">
    <citation type="submission" date="2014-09" db="EMBL/GenBank/DDBJ databases">
        <authorList>
            <person name="Magalhaes I.L.F."/>
            <person name="Oliveira U."/>
            <person name="Santos F.R."/>
            <person name="Vidigal T.H.D.A."/>
            <person name="Brescovit A.D."/>
            <person name="Santos A.J."/>
        </authorList>
    </citation>
    <scope>NUCLEOTIDE SEQUENCE</scope>
    <source>
        <tissue evidence="1">Shoot tissue taken approximately 20 cm above the soil surface</tissue>
    </source>
</reference>
<evidence type="ECO:0000313" key="1">
    <source>
        <dbReference type="EMBL" id="JAE17548.1"/>
    </source>
</evidence>
<protein>
    <submittedName>
        <fullName evidence="1">Uncharacterized protein</fullName>
    </submittedName>
</protein>